<dbReference type="HOGENOM" id="CLU_2672743_0_0_1"/>
<evidence type="ECO:0000313" key="2">
    <source>
        <dbReference type="Proteomes" id="UP000054485"/>
    </source>
</evidence>
<proteinExistence type="predicted"/>
<dbReference type="AlphaFoldDB" id="A0A0D0ASF3"/>
<organism evidence="1 2">
    <name type="scientific">Suillus luteus UH-Slu-Lm8-n1</name>
    <dbReference type="NCBI Taxonomy" id="930992"/>
    <lineage>
        <taxon>Eukaryota</taxon>
        <taxon>Fungi</taxon>
        <taxon>Dikarya</taxon>
        <taxon>Basidiomycota</taxon>
        <taxon>Agaricomycotina</taxon>
        <taxon>Agaricomycetes</taxon>
        <taxon>Agaricomycetidae</taxon>
        <taxon>Boletales</taxon>
        <taxon>Suillineae</taxon>
        <taxon>Suillaceae</taxon>
        <taxon>Suillus</taxon>
    </lineage>
</organism>
<dbReference type="EMBL" id="KN835284">
    <property type="protein sequence ID" value="KIK40949.1"/>
    <property type="molecule type" value="Genomic_DNA"/>
</dbReference>
<reference evidence="1 2" key="1">
    <citation type="submission" date="2014-04" db="EMBL/GenBank/DDBJ databases">
        <authorList>
            <consortium name="DOE Joint Genome Institute"/>
            <person name="Kuo A."/>
            <person name="Ruytinx J."/>
            <person name="Rineau F."/>
            <person name="Colpaert J."/>
            <person name="Kohler A."/>
            <person name="Nagy L.G."/>
            <person name="Floudas D."/>
            <person name="Copeland A."/>
            <person name="Barry K.W."/>
            <person name="Cichocki N."/>
            <person name="Veneault-Fourrey C."/>
            <person name="LaButti K."/>
            <person name="Lindquist E.A."/>
            <person name="Lipzen A."/>
            <person name="Lundell T."/>
            <person name="Morin E."/>
            <person name="Murat C."/>
            <person name="Sun H."/>
            <person name="Tunlid A."/>
            <person name="Henrissat B."/>
            <person name="Grigoriev I.V."/>
            <person name="Hibbett D.S."/>
            <person name="Martin F."/>
            <person name="Nordberg H.P."/>
            <person name="Cantor M.N."/>
            <person name="Hua S.X."/>
        </authorList>
    </citation>
    <scope>NUCLEOTIDE SEQUENCE [LARGE SCALE GENOMIC DNA]</scope>
    <source>
        <strain evidence="1 2">UH-Slu-Lm8-n1</strain>
    </source>
</reference>
<protein>
    <submittedName>
        <fullName evidence="1">Uncharacterized protein</fullName>
    </submittedName>
</protein>
<accession>A0A0D0ASF3</accession>
<reference evidence="2" key="2">
    <citation type="submission" date="2015-01" db="EMBL/GenBank/DDBJ databases">
        <title>Evolutionary Origins and Diversification of the Mycorrhizal Mutualists.</title>
        <authorList>
            <consortium name="DOE Joint Genome Institute"/>
            <consortium name="Mycorrhizal Genomics Consortium"/>
            <person name="Kohler A."/>
            <person name="Kuo A."/>
            <person name="Nagy L.G."/>
            <person name="Floudas D."/>
            <person name="Copeland A."/>
            <person name="Barry K.W."/>
            <person name="Cichocki N."/>
            <person name="Veneault-Fourrey C."/>
            <person name="LaButti K."/>
            <person name="Lindquist E.A."/>
            <person name="Lipzen A."/>
            <person name="Lundell T."/>
            <person name="Morin E."/>
            <person name="Murat C."/>
            <person name="Riley R."/>
            <person name="Ohm R."/>
            <person name="Sun H."/>
            <person name="Tunlid A."/>
            <person name="Henrissat B."/>
            <person name="Grigoriev I.V."/>
            <person name="Hibbett D.S."/>
            <person name="Martin F."/>
        </authorList>
    </citation>
    <scope>NUCLEOTIDE SEQUENCE [LARGE SCALE GENOMIC DNA]</scope>
    <source>
        <strain evidence="2">UH-Slu-Lm8-n1</strain>
    </source>
</reference>
<gene>
    <name evidence="1" type="ORF">CY34DRAFT_238017</name>
</gene>
<dbReference type="Proteomes" id="UP000054485">
    <property type="component" value="Unassembled WGS sequence"/>
</dbReference>
<name>A0A0D0ASF3_9AGAM</name>
<sequence length="75" mass="8967">MFSHLYFQCTLYCRPAHCHKRQTVKFTISFEILNHHCSLLSCLCVVLECERRSCYGFSRMILRRCTDCMRIALLE</sequence>
<keyword evidence="2" id="KW-1185">Reference proteome</keyword>
<dbReference type="InParanoid" id="A0A0D0ASF3"/>
<evidence type="ECO:0000313" key="1">
    <source>
        <dbReference type="EMBL" id="KIK40949.1"/>
    </source>
</evidence>